<evidence type="ECO:0008006" key="5">
    <source>
        <dbReference type="Google" id="ProtNLM"/>
    </source>
</evidence>
<evidence type="ECO:0000256" key="2">
    <source>
        <dbReference type="SAM" id="MobiDB-lite"/>
    </source>
</evidence>
<gene>
    <name evidence="3" type="ORF">DCW48_10690</name>
</gene>
<organism evidence="3 4">
    <name type="scientific">Methylotenera mobilis</name>
    <dbReference type="NCBI Taxonomy" id="359408"/>
    <lineage>
        <taxon>Bacteria</taxon>
        <taxon>Pseudomonadati</taxon>
        <taxon>Pseudomonadota</taxon>
        <taxon>Betaproteobacteria</taxon>
        <taxon>Nitrosomonadales</taxon>
        <taxon>Methylophilaceae</taxon>
        <taxon>Methylotenera</taxon>
    </lineage>
</organism>
<dbReference type="EMBL" id="DNAA01000249">
    <property type="protein sequence ID" value="HBA09947.1"/>
    <property type="molecule type" value="Genomic_DNA"/>
</dbReference>
<dbReference type="Proteomes" id="UP000264313">
    <property type="component" value="Unassembled WGS sequence"/>
</dbReference>
<accession>A0A351RD26</accession>
<evidence type="ECO:0000256" key="1">
    <source>
        <dbReference type="SAM" id="Coils"/>
    </source>
</evidence>
<comment type="caution">
    <text evidence="3">The sequence shown here is derived from an EMBL/GenBank/DDBJ whole genome shotgun (WGS) entry which is preliminary data.</text>
</comment>
<name>A0A351RD26_9PROT</name>
<dbReference type="Pfam" id="PF23899">
    <property type="entry name" value="SU10_portal"/>
    <property type="match status" value="1"/>
</dbReference>
<feature type="coiled-coil region" evidence="1">
    <location>
        <begin position="143"/>
        <end position="170"/>
    </location>
</feature>
<dbReference type="AlphaFoldDB" id="A0A351RD26"/>
<reference evidence="3 4" key="1">
    <citation type="journal article" date="2018" name="Nat. Biotechnol.">
        <title>A standardized bacterial taxonomy based on genome phylogeny substantially revises the tree of life.</title>
        <authorList>
            <person name="Parks D.H."/>
            <person name="Chuvochina M."/>
            <person name="Waite D.W."/>
            <person name="Rinke C."/>
            <person name="Skarshewski A."/>
            <person name="Chaumeil P.A."/>
            <person name="Hugenholtz P."/>
        </authorList>
    </citation>
    <scope>NUCLEOTIDE SEQUENCE [LARGE SCALE GENOMIC DNA]</scope>
    <source>
        <strain evidence="3">UBA9958</strain>
    </source>
</reference>
<evidence type="ECO:0000313" key="3">
    <source>
        <dbReference type="EMBL" id="HBA09947.1"/>
    </source>
</evidence>
<protein>
    <recommendedName>
        <fullName evidence="5">Portal protein</fullName>
    </recommendedName>
</protein>
<proteinExistence type="predicted"/>
<keyword evidence="1" id="KW-0175">Coiled coil</keyword>
<evidence type="ECO:0000313" key="4">
    <source>
        <dbReference type="Proteomes" id="UP000264313"/>
    </source>
</evidence>
<dbReference type="InterPro" id="IPR056909">
    <property type="entry name" value="SU10_portal"/>
</dbReference>
<feature type="region of interest" description="Disordered" evidence="2">
    <location>
        <begin position="714"/>
        <end position="739"/>
    </location>
</feature>
<sequence length="739" mass="83199">MIDDSKIDRLDRFGKALLSKRQKAIQARKKSGIEEIWDQDSEYYEGIDDANRGEVSTSITKNLVDRGGYSRVNRKRTGSNVFMNITKQYTDIAAMSLADMLLPVDDANFEVRPTPKPATMELLQVKPVDVGVVMYKNQQMPVEQFEETIKQDAKKKAEEAQKQIEDWLVEAHWNREVRKVLRDSAILGTGVVKGCYPIIDEQNSVHKLFQKQMPTPQGEMQAEGVADVKLVEIRPASKRIDVRNFYPDPACGDDIHSGSFVWERDYITKKELRNLRKAKGYISSQIDLVLKEGADDDLEKKRDKTNFGDRFEVWYYYGEATKEDLEAADCTCGDSDTYDVVVVIVNNRVIKATMNPLESGEFPYDVMVWQPMNDTWTGIGVARQVREPQRIINAATRNLLDNAGKGGRPTTIIADGVESADGGLVEVGSGALLRLSPDSPIQDARGAISSIIIPIITQDLMAIIQYALKMAEDITGLPMMLQGQQGNAPDTVGGMTMLQNNAGTIRRNIARNFDDRVTVPHITRYYEWIMLYGDEQLKGDFNIEARGSTVLFERDAQHQAIMQLGALVMNPAFQINPAKWIDEAFKAQRLDSKRFKFSEEEIKQMQAQAQQNPPQDPKVAGQIEVAKVRAAGEMDKAKFLQSTDMAEMQVKETLAMQELKFKAQQAEVDRQHEIQMKQMERDMKIMELSQSTQISVAEIKSQLAQTAQKLNVQTQLSKQVLTPPTEPAGRAPNGQAYQK</sequence>